<evidence type="ECO:0000256" key="3">
    <source>
        <dbReference type="ARBA" id="ARBA00008847"/>
    </source>
</evidence>
<dbReference type="Gene3D" id="3.40.50.2020">
    <property type="match status" value="1"/>
</dbReference>
<feature type="binding site" evidence="10">
    <location>
        <position position="441"/>
    </location>
    <ligand>
        <name>orotate</name>
        <dbReference type="ChEBI" id="CHEBI:30839"/>
    </ligand>
</feature>
<dbReference type="InParanoid" id="A0A540VB21"/>
<comment type="similarity">
    <text evidence="10">Belongs to the purine/pyrimidine phosphoribosyltransferase family. PyrE subfamily.</text>
</comment>
<dbReference type="InterPro" id="IPR018089">
    <property type="entry name" value="OMPdecase_AS"/>
</dbReference>
<comment type="catalytic activity">
    <reaction evidence="9 11">
        <text>orotidine 5'-phosphate + H(+) = UMP + CO2</text>
        <dbReference type="Rhea" id="RHEA:11596"/>
        <dbReference type="ChEBI" id="CHEBI:15378"/>
        <dbReference type="ChEBI" id="CHEBI:16526"/>
        <dbReference type="ChEBI" id="CHEBI:57538"/>
        <dbReference type="ChEBI" id="CHEBI:57865"/>
        <dbReference type="EC" id="4.1.1.23"/>
    </reaction>
</comment>
<dbReference type="InterPro" id="IPR029057">
    <property type="entry name" value="PRTase-like"/>
</dbReference>
<dbReference type="PANTHER" id="PTHR43375">
    <property type="entry name" value="OROTIDINE 5'-PHOSPHATE DECARBOXYLASE"/>
    <property type="match status" value="1"/>
</dbReference>
<dbReference type="PROSITE" id="PS00156">
    <property type="entry name" value="OMPDECASE"/>
    <property type="match status" value="1"/>
</dbReference>
<dbReference type="GO" id="GO:0006207">
    <property type="term" value="P:'de novo' pyrimidine nucleobase biosynthetic process"/>
    <property type="evidence" value="ECO:0007669"/>
    <property type="project" value="InterPro"/>
</dbReference>
<dbReference type="OrthoDB" id="9808470at2"/>
<dbReference type="InterPro" id="IPR004467">
    <property type="entry name" value="Or_phspho_trans_dom"/>
</dbReference>
<organism evidence="13 14">
    <name type="scientific">Litorilinea aerophila</name>
    <dbReference type="NCBI Taxonomy" id="1204385"/>
    <lineage>
        <taxon>Bacteria</taxon>
        <taxon>Bacillati</taxon>
        <taxon>Chloroflexota</taxon>
        <taxon>Caldilineae</taxon>
        <taxon>Caldilineales</taxon>
        <taxon>Caldilineaceae</taxon>
        <taxon>Litorilinea</taxon>
    </lineage>
</organism>
<dbReference type="CDD" id="cd04725">
    <property type="entry name" value="OMP_decarboxylase_like"/>
    <property type="match status" value="1"/>
</dbReference>
<dbReference type="Proteomes" id="UP000317371">
    <property type="component" value="Unassembled WGS sequence"/>
</dbReference>
<dbReference type="HAMAP" id="MF_01208">
    <property type="entry name" value="PyrE"/>
    <property type="match status" value="1"/>
</dbReference>
<dbReference type="HAMAP" id="MF_01215">
    <property type="entry name" value="OMPdecase_type2"/>
    <property type="match status" value="1"/>
</dbReference>
<name>A0A540VB21_9CHLR</name>
<dbReference type="NCBIfam" id="TIGR00336">
    <property type="entry name" value="pyrE"/>
    <property type="match status" value="1"/>
</dbReference>
<comment type="cofactor">
    <cofactor evidence="10">
        <name>Mg(2+)</name>
        <dbReference type="ChEBI" id="CHEBI:18420"/>
    </cofactor>
</comment>
<keyword evidence="4 10" id="KW-0328">Glycosyltransferase</keyword>
<keyword evidence="6 11" id="KW-0210">Decarboxylase</keyword>
<comment type="pathway">
    <text evidence="2 10">Pyrimidine metabolism; UMP biosynthesis via de novo pathway; UMP from orotate: step 1/2.</text>
</comment>
<comment type="subunit">
    <text evidence="10">Homodimer.</text>
</comment>
<dbReference type="SUPFAM" id="SSF53271">
    <property type="entry name" value="PRTase-like"/>
    <property type="match status" value="1"/>
</dbReference>
<feature type="binding site" description="in other chain" evidence="10">
    <location>
        <begin position="409"/>
        <end position="417"/>
    </location>
    <ligand>
        <name>5-phospho-alpha-D-ribose 1-diphosphate</name>
        <dbReference type="ChEBI" id="CHEBI:58017"/>
        <note>ligand shared between dimeric partners</note>
    </ligand>
</feature>
<feature type="binding site" evidence="10">
    <location>
        <position position="389"/>
    </location>
    <ligand>
        <name>5-phospho-alpha-D-ribose 1-diphosphate</name>
        <dbReference type="ChEBI" id="CHEBI:58017"/>
        <note>ligand shared between dimeric partners</note>
    </ligand>
</feature>
<dbReference type="InterPro" id="IPR023031">
    <property type="entry name" value="OPRT"/>
</dbReference>
<dbReference type="GO" id="GO:0004590">
    <property type="term" value="F:orotidine-5'-phosphate decarboxylase activity"/>
    <property type="evidence" value="ECO:0007669"/>
    <property type="project" value="UniProtKB-UniRule"/>
</dbReference>
<evidence type="ECO:0000256" key="4">
    <source>
        <dbReference type="ARBA" id="ARBA00022676"/>
    </source>
</evidence>
<dbReference type="GO" id="GO:0000287">
    <property type="term" value="F:magnesium ion binding"/>
    <property type="evidence" value="ECO:0007669"/>
    <property type="project" value="UniProtKB-UniRule"/>
</dbReference>
<evidence type="ECO:0000256" key="8">
    <source>
        <dbReference type="ARBA" id="ARBA00023239"/>
    </source>
</evidence>
<dbReference type="AlphaFoldDB" id="A0A540VB21"/>
<dbReference type="PANTHER" id="PTHR43375:SF1">
    <property type="entry name" value="OROTIDINE 5'-PHOSPHATE DECARBOXYLASE"/>
    <property type="match status" value="1"/>
</dbReference>
<evidence type="ECO:0000256" key="1">
    <source>
        <dbReference type="ARBA" id="ARBA00004861"/>
    </source>
</evidence>
<dbReference type="SMART" id="SM00934">
    <property type="entry name" value="OMPdecase"/>
    <property type="match status" value="1"/>
</dbReference>
<dbReference type="Pfam" id="PF00215">
    <property type="entry name" value="OMPdecase"/>
    <property type="match status" value="1"/>
</dbReference>
<dbReference type="InterPro" id="IPR011060">
    <property type="entry name" value="RibuloseP-bd_barrel"/>
</dbReference>
<evidence type="ECO:0000256" key="6">
    <source>
        <dbReference type="ARBA" id="ARBA00022793"/>
    </source>
</evidence>
<dbReference type="EMBL" id="VIGC01000030">
    <property type="protein sequence ID" value="TQE93966.1"/>
    <property type="molecule type" value="Genomic_DNA"/>
</dbReference>
<evidence type="ECO:0000256" key="9">
    <source>
        <dbReference type="ARBA" id="ARBA00049157"/>
    </source>
</evidence>
<sequence>MSNFWEKLTAASEKNQSLLCVGLDPVPEQMPPRYASADGDIIAGLLKWNRAVVEATADLVCAYKPNIAFYEALGTPGLELLRQTLALIPPEIPVILDAKRGDIGSTAAAYARACFEQFRADAVTLSPYLGRDSIDAFAAYQGKGLFVLCHTSNPSAGEFQHLEIADWRTLDREPNQPLYIHVARAAVHWSPNVGLVVGATYPETFQAIRQVAPRAWFLVPGIGAQGGDLEGTLRAGLRADGAGLIINSSRGICLAEDPRAAAQNLRDQINRVRATHQSAATAPTSGAPSGEMRPQLQQLILELASLGAIQFGDFTLASGRRSPFYIDLRLLVSRPSLLAQAAAAYADLLNGLTCDRIAGIPYAALPIATAVALAADRPLIYTRKEAKGHGLGKAIEGSWQPGEQVVVIEDLITSGGSILQSVEQLRAAGLVVEDAIVLIDREQGGKENLAAAGVRAHSVFTLREMLDVLTAAGQLSPAKRDEVLNYIRGG</sequence>
<dbReference type="NCBIfam" id="TIGR02127">
    <property type="entry name" value="pyrF_sub2"/>
    <property type="match status" value="1"/>
</dbReference>
<dbReference type="UniPathway" id="UPA00070">
    <property type="reaction ID" value="UER00119"/>
</dbReference>
<dbReference type="Gene3D" id="3.20.20.70">
    <property type="entry name" value="Aldolase class I"/>
    <property type="match status" value="1"/>
</dbReference>
<proteinExistence type="inferred from homology"/>
<dbReference type="CDD" id="cd06223">
    <property type="entry name" value="PRTases_typeI"/>
    <property type="match status" value="1"/>
</dbReference>
<dbReference type="GO" id="GO:0044205">
    <property type="term" value="P:'de novo' UMP biosynthetic process"/>
    <property type="evidence" value="ECO:0007669"/>
    <property type="project" value="UniProtKB-UniRule"/>
</dbReference>
<evidence type="ECO:0000256" key="10">
    <source>
        <dbReference type="HAMAP-Rule" id="MF_01208"/>
    </source>
</evidence>
<feature type="binding site" evidence="10">
    <location>
        <position position="383"/>
    </location>
    <ligand>
        <name>5-phospho-alpha-D-ribose 1-diphosphate</name>
        <dbReference type="ChEBI" id="CHEBI:58017"/>
        <note>ligand shared between dimeric partners</note>
    </ligand>
</feature>
<dbReference type="GO" id="GO:0004588">
    <property type="term" value="F:orotate phosphoribosyltransferase activity"/>
    <property type="evidence" value="ECO:0007669"/>
    <property type="project" value="UniProtKB-UniRule"/>
</dbReference>
<dbReference type="Pfam" id="PF00156">
    <property type="entry name" value="Pribosyltran"/>
    <property type="match status" value="1"/>
</dbReference>
<comment type="function">
    <text evidence="10">Catalyzes the transfer of a ribosyl phosphate group from 5-phosphoribose 1-diphosphate to orotate, leading to the formation of orotidine monophosphate (OMP).</text>
</comment>
<keyword evidence="7 11" id="KW-0665">Pyrimidine biosynthesis</keyword>
<feature type="active site" description="Proton donor" evidence="11">
    <location>
        <position position="99"/>
    </location>
</feature>
<protein>
    <recommendedName>
        <fullName evidence="10 11">Multifunctional fusion protein</fullName>
    </recommendedName>
    <domain>
        <recommendedName>
            <fullName evidence="11">Orotidine 5'-phosphate decarboxylase</fullName>
            <ecNumber evidence="11">4.1.1.23</ecNumber>
        </recommendedName>
        <alternativeName>
            <fullName evidence="11">OMP decarboxylase</fullName>
            <shortName evidence="11">OMPDCase</shortName>
            <shortName evidence="11">OMPdecase</shortName>
        </alternativeName>
    </domain>
    <domain>
        <recommendedName>
            <fullName evidence="10">Orotate phosphoribosyltransferase</fullName>
            <shortName evidence="10">OPRT</shortName>
            <shortName evidence="10">OPRTase</shortName>
            <ecNumber evidence="10">2.4.2.10</ecNumber>
        </recommendedName>
    </domain>
</protein>
<feature type="binding site" evidence="10">
    <location>
        <position position="413"/>
    </location>
    <ligand>
        <name>orotate</name>
        <dbReference type="ChEBI" id="CHEBI:30839"/>
    </ligand>
</feature>
<gene>
    <name evidence="11 13" type="primary">pyrF</name>
    <name evidence="10" type="synonym">pyrE</name>
    <name evidence="13" type="ORF">FKZ61_19120</name>
</gene>
<keyword evidence="14" id="KW-1185">Reference proteome</keyword>
<feature type="binding site" description="in other chain" evidence="10">
    <location>
        <position position="384"/>
    </location>
    <ligand>
        <name>5-phospho-alpha-D-ribose 1-diphosphate</name>
        <dbReference type="ChEBI" id="CHEBI:58017"/>
        <note>ligand shared between dimeric partners</note>
    </ligand>
</feature>
<feature type="domain" description="Orotidine 5'-phosphate decarboxylase" evidence="12">
    <location>
        <begin position="18"/>
        <end position="265"/>
    </location>
</feature>
<dbReference type="InterPro" id="IPR000836">
    <property type="entry name" value="PRTase_dom"/>
</dbReference>
<dbReference type="InterPro" id="IPR011995">
    <property type="entry name" value="OMPdecase_type-2"/>
</dbReference>
<comment type="caution">
    <text evidence="10">Lacks conserved residue(s) required for the propagation of feature annotation.</text>
</comment>
<evidence type="ECO:0000256" key="5">
    <source>
        <dbReference type="ARBA" id="ARBA00022679"/>
    </source>
</evidence>
<evidence type="ECO:0000256" key="7">
    <source>
        <dbReference type="ARBA" id="ARBA00022975"/>
    </source>
</evidence>
<evidence type="ECO:0000259" key="12">
    <source>
        <dbReference type="SMART" id="SM00934"/>
    </source>
</evidence>
<dbReference type="RefSeq" id="WP_141611765.1">
    <property type="nucleotide sequence ID" value="NZ_VIGC02000030.1"/>
</dbReference>
<evidence type="ECO:0000313" key="14">
    <source>
        <dbReference type="Proteomes" id="UP000317371"/>
    </source>
</evidence>
<dbReference type="EC" id="2.4.2.10" evidence="10"/>
<comment type="caution">
    <text evidence="13">The sequence shown here is derived from an EMBL/GenBank/DDBJ whole genome shotgun (WGS) entry which is preliminary data.</text>
</comment>
<evidence type="ECO:0000256" key="2">
    <source>
        <dbReference type="ARBA" id="ARBA00004889"/>
    </source>
</evidence>
<comment type="catalytic activity">
    <reaction evidence="10">
        <text>orotidine 5'-phosphate + diphosphate = orotate + 5-phospho-alpha-D-ribose 1-diphosphate</text>
        <dbReference type="Rhea" id="RHEA:10380"/>
        <dbReference type="ChEBI" id="CHEBI:30839"/>
        <dbReference type="ChEBI" id="CHEBI:33019"/>
        <dbReference type="ChEBI" id="CHEBI:57538"/>
        <dbReference type="ChEBI" id="CHEBI:58017"/>
        <dbReference type="EC" id="2.4.2.10"/>
    </reaction>
</comment>
<evidence type="ECO:0000313" key="13">
    <source>
        <dbReference type="EMBL" id="TQE93966.1"/>
    </source>
</evidence>
<evidence type="ECO:0000256" key="11">
    <source>
        <dbReference type="HAMAP-Rule" id="MF_01215"/>
    </source>
</evidence>
<dbReference type="SUPFAM" id="SSF51366">
    <property type="entry name" value="Ribulose-phoshate binding barrel"/>
    <property type="match status" value="1"/>
</dbReference>
<dbReference type="InterPro" id="IPR013785">
    <property type="entry name" value="Aldolase_TIM"/>
</dbReference>
<comment type="pathway">
    <text evidence="1 11">Pyrimidine metabolism; UMP biosynthesis via de novo pathway; UMP from orotate: step 2/2.</text>
</comment>
<comment type="similarity">
    <text evidence="3 11">Belongs to the OMP decarboxylase family. Type 2 subfamily.</text>
</comment>
<reference evidence="13 14" key="1">
    <citation type="submission" date="2019-06" db="EMBL/GenBank/DDBJ databases">
        <title>Genome sequence of Litorilinea aerophila BAA-2444.</title>
        <authorList>
            <person name="Maclea K.S."/>
            <person name="Maurais E.G."/>
            <person name="Iannazzi L.C."/>
        </authorList>
    </citation>
    <scope>NUCLEOTIDE SEQUENCE [LARGE SCALE GENOMIC DNA]</scope>
    <source>
        <strain evidence="13 14">ATCC BAA-2444</strain>
    </source>
</reference>
<keyword evidence="8 11" id="KW-0456">Lyase</keyword>
<feature type="binding site" evidence="10">
    <location>
        <position position="387"/>
    </location>
    <ligand>
        <name>5-phospho-alpha-D-ribose 1-diphosphate</name>
        <dbReference type="ChEBI" id="CHEBI:58017"/>
        <note>ligand shared between dimeric partners</note>
    </ligand>
</feature>
<keyword evidence="5 10" id="KW-0808">Transferase</keyword>
<dbReference type="InterPro" id="IPR001754">
    <property type="entry name" value="OMPdeCOase_dom"/>
</dbReference>
<dbReference type="EC" id="4.1.1.23" evidence="11"/>
<keyword evidence="10" id="KW-0460">Magnesium</keyword>
<accession>A0A540VB21</accession>